<dbReference type="EMBL" id="JBDXSU010000042">
    <property type="protein sequence ID" value="MFB5193147.1"/>
    <property type="molecule type" value="Genomic_DNA"/>
</dbReference>
<evidence type="ECO:0000313" key="3">
    <source>
        <dbReference type="Proteomes" id="UP001579974"/>
    </source>
</evidence>
<dbReference type="Pfam" id="PF00903">
    <property type="entry name" value="Glyoxalase"/>
    <property type="match status" value="1"/>
</dbReference>
<dbReference type="PANTHER" id="PTHR36503:SF1">
    <property type="entry name" value="BLR2520 PROTEIN"/>
    <property type="match status" value="1"/>
</dbReference>
<organism evidence="2 3">
    <name type="scientific">Alicyclobacillus fastidiosus</name>
    <dbReference type="NCBI Taxonomy" id="392011"/>
    <lineage>
        <taxon>Bacteria</taxon>
        <taxon>Bacillati</taxon>
        <taxon>Bacillota</taxon>
        <taxon>Bacilli</taxon>
        <taxon>Bacillales</taxon>
        <taxon>Alicyclobacillaceae</taxon>
        <taxon>Alicyclobacillus</taxon>
    </lineage>
</organism>
<accession>A0ABV5ALI9</accession>
<dbReference type="SUPFAM" id="SSF54593">
    <property type="entry name" value="Glyoxalase/Bleomycin resistance protein/Dihydroxybiphenyl dioxygenase"/>
    <property type="match status" value="1"/>
</dbReference>
<dbReference type="InterPro" id="IPR037523">
    <property type="entry name" value="VOC_core"/>
</dbReference>
<protein>
    <submittedName>
        <fullName evidence="2">VOC family protein</fullName>
    </submittedName>
</protein>
<dbReference type="InterPro" id="IPR004360">
    <property type="entry name" value="Glyas_Fos-R_dOase_dom"/>
</dbReference>
<proteinExistence type="predicted"/>
<dbReference type="Gene3D" id="3.10.180.10">
    <property type="entry name" value="2,3-Dihydroxybiphenyl 1,2-Dioxygenase, domain 1"/>
    <property type="match status" value="1"/>
</dbReference>
<name>A0ABV5ALI9_9BACL</name>
<dbReference type="InterPro" id="IPR029068">
    <property type="entry name" value="Glyas_Bleomycin-R_OHBP_Dase"/>
</dbReference>
<comment type="caution">
    <text evidence="2">The sequence shown here is derived from an EMBL/GenBank/DDBJ whole genome shotgun (WGS) entry which is preliminary data.</text>
</comment>
<evidence type="ECO:0000259" key="1">
    <source>
        <dbReference type="PROSITE" id="PS51819"/>
    </source>
</evidence>
<dbReference type="Proteomes" id="UP001579974">
    <property type="component" value="Unassembled WGS sequence"/>
</dbReference>
<gene>
    <name evidence="2" type="ORF">KKP3000_003093</name>
</gene>
<reference evidence="2 3" key="1">
    <citation type="journal article" date="2024" name="Int. J. Mol. Sci.">
        <title>Exploration of Alicyclobacillus spp. Genome in Search of Antibiotic Resistance.</title>
        <authorList>
            <person name="Bucka-Kolendo J."/>
            <person name="Kiousi D.E."/>
            <person name="Dekowska A."/>
            <person name="Mikolajczuk-Szczyrba A."/>
            <person name="Karadedos D.M."/>
            <person name="Michael P."/>
            <person name="Galanis A."/>
            <person name="Sokolowska B."/>
        </authorList>
    </citation>
    <scope>NUCLEOTIDE SEQUENCE [LARGE SCALE GENOMIC DNA]</scope>
    <source>
        <strain evidence="2 3">KKP 3000</strain>
    </source>
</reference>
<sequence>MIKGFTFVEFPVKNFEKSIVFYRDTLGLQLSHMDEVRRWCLFKIPGSDTGCALYQSTEGFINGDPQHLVHVVVQVEDVEKTIEALSTQGIKVEPIRVHEDEHFRISGFTDPEGHVWRVWAPFADA</sequence>
<evidence type="ECO:0000313" key="2">
    <source>
        <dbReference type="EMBL" id="MFB5193147.1"/>
    </source>
</evidence>
<dbReference type="PROSITE" id="PS51819">
    <property type="entry name" value="VOC"/>
    <property type="match status" value="1"/>
</dbReference>
<feature type="domain" description="VOC" evidence="1">
    <location>
        <begin position="4"/>
        <end position="121"/>
    </location>
</feature>
<dbReference type="CDD" id="cd06587">
    <property type="entry name" value="VOC"/>
    <property type="match status" value="1"/>
</dbReference>
<dbReference type="RefSeq" id="WP_275475513.1">
    <property type="nucleotide sequence ID" value="NZ_CP162940.1"/>
</dbReference>
<keyword evidence="3" id="KW-1185">Reference proteome</keyword>
<dbReference type="PANTHER" id="PTHR36503">
    <property type="entry name" value="BLR2520 PROTEIN"/>
    <property type="match status" value="1"/>
</dbReference>